<gene>
    <name evidence="2" type="ORF">FB45DRAFT_911987</name>
</gene>
<dbReference type="AlphaFoldDB" id="A0AAD7BW77"/>
<organism evidence="2 3">
    <name type="scientific">Roridomyces roridus</name>
    <dbReference type="NCBI Taxonomy" id="1738132"/>
    <lineage>
        <taxon>Eukaryota</taxon>
        <taxon>Fungi</taxon>
        <taxon>Dikarya</taxon>
        <taxon>Basidiomycota</taxon>
        <taxon>Agaricomycotina</taxon>
        <taxon>Agaricomycetes</taxon>
        <taxon>Agaricomycetidae</taxon>
        <taxon>Agaricales</taxon>
        <taxon>Marasmiineae</taxon>
        <taxon>Mycenaceae</taxon>
        <taxon>Roridomyces</taxon>
    </lineage>
</organism>
<comment type="caution">
    <text evidence="2">The sequence shown here is derived from an EMBL/GenBank/DDBJ whole genome shotgun (WGS) entry which is preliminary data.</text>
</comment>
<evidence type="ECO:0000313" key="3">
    <source>
        <dbReference type="Proteomes" id="UP001221142"/>
    </source>
</evidence>
<keyword evidence="3" id="KW-1185">Reference proteome</keyword>
<proteinExistence type="predicted"/>
<feature type="region of interest" description="Disordered" evidence="1">
    <location>
        <begin position="67"/>
        <end position="88"/>
    </location>
</feature>
<feature type="region of interest" description="Disordered" evidence="1">
    <location>
        <begin position="1"/>
        <end position="34"/>
    </location>
</feature>
<sequence length="108" mass="11359">MPRRPPPTSLKLVQGPCPPRSTPRHRLPSVPRPTALVSSEPAVITRGLVPPQQLDLHISIPTSLPTAVLSSSPLSGRGSMRGPWDHSGSISLDVSTLLTPLEPVALAA</sequence>
<evidence type="ECO:0000256" key="1">
    <source>
        <dbReference type="SAM" id="MobiDB-lite"/>
    </source>
</evidence>
<name>A0AAD7BW77_9AGAR</name>
<evidence type="ECO:0000313" key="2">
    <source>
        <dbReference type="EMBL" id="KAJ7632262.1"/>
    </source>
</evidence>
<dbReference type="EMBL" id="JARKIF010000008">
    <property type="protein sequence ID" value="KAJ7632262.1"/>
    <property type="molecule type" value="Genomic_DNA"/>
</dbReference>
<protein>
    <submittedName>
        <fullName evidence="2">Uncharacterized protein</fullName>
    </submittedName>
</protein>
<reference evidence="2" key="1">
    <citation type="submission" date="2023-03" db="EMBL/GenBank/DDBJ databases">
        <title>Massive genome expansion in bonnet fungi (Mycena s.s.) driven by repeated elements and novel gene families across ecological guilds.</title>
        <authorList>
            <consortium name="Lawrence Berkeley National Laboratory"/>
            <person name="Harder C.B."/>
            <person name="Miyauchi S."/>
            <person name="Viragh M."/>
            <person name="Kuo A."/>
            <person name="Thoen E."/>
            <person name="Andreopoulos B."/>
            <person name="Lu D."/>
            <person name="Skrede I."/>
            <person name="Drula E."/>
            <person name="Henrissat B."/>
            <person name="Morin E."/>
            <person name="Kohler A."/>
            <person name="Barry K."/>
            <person name="LaButti K."/>
            <person name="Morin E."/>
            <person name="Salamov A."/>
            <person name="Lipzen A."/>
            <person name="Mereny Z."/>
            <person name="Hegedus B."/>
            <person name="Baldrian P."/>
            <person name="Stursova M."/>
            <person name="Weitz H."/>
            <person name="Taylor A."/>
            <person name="Grigoriev I.V."/>
            <person name="Nagy L.G."/>
            <person name="Martin F."/>
            <person name="Kauserud H."/>
        </authorList>
    </citation>
    <scope>NUCLEOTIDE SEQUENCE</scope>
    <source>
        <strain evidence="2">9284</strain>
    </source>
</reference>
<dbReference type="Proteomes" id="UP001221142">
    <property type="component" value="Unassembled WGS sequence"/>
</dbReference>
<accession>A0AAD7BW77</accession>